<keyword evidence="2" id="KW-1185">Reference proteome</keyword>
<proteinExistence type="predicted"/>
<reference evidence="2" key="1">
    <citation type="journal article" date="2019" name="Int. J. Syst. Evol. Microbiol.">
        <title>The Global Catalogue of Microorganisms (GCM) 10K type strain sequencing project: providing services to taxonomists for standard genome sequencing and annotation.</title>
        <authorList>
            <consortium name="The Broad Institute Genomics Platform"/>
            <consortium name="The Broad Institute Genome Sequencing Center for Infectious Disease"/>
            <person name="Wu L."/>
            <person name="Ma J."/>
        </authorList>
    </citation>
    <scope>NUCLEOTIDE SEQUENCE [LARGE SCALE GENOMIC DNA]</scope>
    <source>
        <strain evidence="2">CCM 7043</strain>
    </source>
</reference>
<dbReference type="Proteomes" id="UP001597114">
    <property type="component" value="Unassembled WGS sequence"/>
</dbReference>
<protein>
    <submittedName>
        <fullName evidence="1">Uncharacterized protein</fullName>
    </submittedName>
</protein>
<name>A0ABW4EXJ1_9PSEU</name>
<organism evidence="1 2">
    <name type="scientific">Pseudonocardia yunnanensis</name>
    <dbReference type="NCBI Taxonomy" id="58107"/>
    <lineage>
        <taxon>Bacteria</taxon>
        <taxon>Bacillati</taxon>
        <taxon>Actinomycetota</taxon>
        <taxon>Actinomycetes</taxon>
        <taxon>Pseudonocardiales</taxon>
        <taxon>Pseudonocardiaceae</taxon>
        <taxon>Pseudonocardia</taxon>
    </lineage>
</organism>
<comment type="caution">
    <text evidence="1">The sequence shown here is derived from an EMBL/GenBank/DDBJ whole genome shotgun (WGS) entry which is preliminary data.</text>
</comment>
<accession>A0ABW4EXJ1</accession>
<gene>
    <name evidence="1" type="ORF">ACFSJD_22545</name>
</gene>
<evidence type="ECO:0000313" key="1">
    <source>
        <dbReference type="EMBL" id="MFD1520291.1"/>
    </source>
</evidence>
<dbReference type="RefSeq" id="WP_344727454.1">
    <property type="nucleotide sequence ID" value="NZ_BAAAUS010000043.1"/>
</dbReference>
<evidence type="ECO:0000313" key="2">
    <source>
        <dbReference type="Proteomes" id="UP001597114"/>
    </source>
</evidence>
<sequence>MDEVAAVLSGPRGRRFCAEVACANHDGLRRLYYEAAWNPSEAGQQRLVDALADTAVSDVDEHTLLTCLADAVAHARYWQAPDEEDVLLTDPVVVAALRPVAQAVVGSPTWRWWASPLAENAQAHVQWTARHTTDPPQVTGAAEGLREWRRETLEDERRAQERSADPAAPYSGRWWSTPASGRVVATTRALPGLGATRLMLVEDEADWWQGRVQPLRPVRTPRVYEVSGPQAWVDLVDRYPLEVTRSRRHDWWRTTGRAVRWFVPDWQAVAADHDAVHLSVAAYLVAPGRALEVEGGATVVAGWDPDATFWLADVLAPVGEPVIWERHDDGGRWHWRPRA</sequence>
<dbReference type="EMBL" id="JBHUCO010000024">
    <property type="protein sequence ID" value="MFD1520291.1"/>
    <property type="molecule type" value="Genomic_DNA"/>
</dbReference>